<dbReference type="AlphaFoldDB" id="A0A2J0UGV3"/>
<dbReference type="RefSeq" id="WP_100439435.1">
    <property type="nucleotide sequence ID" value="NZ_JBJMAD010000002.1"/>
</dbReference>
<evidence type="ECO:0000313" key="2">
    <source>
        <dbReference type="EMBL" id="PJL34066.1"/>
    </source>
</evidence>
<accession>A0A2J0UGV3</accession>
<dbReference type="Pfam" id="PF12728">
    <property type="entry name" value="HTH_17"/>
    <property type="match status" value="1"/>
</dbReference>
<dbReference type="InterPro" id="IPR041657">
    <property type="entry name" value="HTH_17"/>
</dbReference>
<protein>
    <recommendedName>
        <fullName evidence="1">Helix-turn-helix domain-containing protein</fullName>
    </recommendedName>
</protein>
<sequence>MTHQTKQSQGERLSYTVDEACAVTGLNRNAIYRAITLGQISTFKVGRRRMVSTRALREFIEAREKEASGGAAA</sequence>
<organism evidence="2 3">
    <name type="scientific">Stenotrophomonas maltophilia</name>
    <name type="common">Pseudomonas maltophilia</name>
    <name type="synonym">Xanthomonas maltophilia</name>
    <dbReference type="NCBI Taxonomy" id="40324"/>
    <lineage>
        <taxon>Bacteria</taxon>
        <taxon>Pseudomonadati</taxon>
        <taxon>Pseudomonadota</taxon>
        <taxon>Gammaproteobacteria</taxon>
        <taxon>Lysobacterales</taxon>
        <taxon>Lysobacteraceae</taxon>
        <taxon>Stenotrophomonas</taxon>
        <taxon>Stenotrophomonas maltophilia group</taxon>
    </lineage>
</organism>
<dbReference type="InterPro" id="IPR010093">
    <property type="entry name" value="SinI_DNA-bd"/>
</dbReference>
<evidence type="ECO:0000313" key="3">
    <source>
        <dbReference type="Proteomes" id="UP000230167"/>
    </source>
</evidence>
<evidence type="ECO:0000259" key="1">
    <source>
        <dbReference type="Pfam" id="PF12728"/>
    </source>
</evidence>
<dbReference type="Proteomes" id="UP000230167">
    <property type="component" value="Unassembled WGS sequence"/>
</dbReference>
<dbReference type="OrthoDB" id="6050739at2"/>
<dbReference type="GO" id="GO:0003677">
    <property type="term" value="F:DNA binding"/>
    <property type="evidence" value="ECO:0007669"/>
    <property type="project" value="InterPro"/>
</dbReference>
<reference evidence="2 3" key="1">
    <citation type="journal article" date="2017" name="Front. Microbiol.">
        <title>Double-Face Meets the Bacterial World: The Opportunistic Pathogen Stenotrophomonas maltophilia.</title>
        <authorList>
            <person name="Lira F."/>
            <person name="Berg G."/>
            <person name="Martinez J.L."/>
        </authorList>
    </citation>
    <scope>NUCLEOTIDE SEQUENCE [LARGE SCALE GENOMIC DNA]</scope>
    <source>
        <strain evidence="2 3">EA1</strain>
    </source>
</reference>
<dbReference type="EMBL" id="NEQV01000001">
    <property type="protein sequence ID" value="PJL34066.1"/>
    <property type="molecule type" value="Genomic_DNA"/>
</dbReference>
<gene>
    <name evidence="2" type="ORF">B9Y64_02940</name>
</gene>
<comment type="caution">
    <text evidence="2">The sequence shown here is derived from an EMBL/GenBank/DDBJ whole genome shotgun (WGS) entry which is preliminary data.</text>
</comment>
<proteinExistence type="predicted"/>
<feature type="domain" description="Helix-turn-helix" evidence="1">
    <location>
        <begin position="15"/>
        <end position="63"/>
    </location>
</feature>
<name>A0A2J0UGV3_STEMA</name>
<dbReference type="NCBIfam" id="TIGR01764">
    <property type="entry name" value="excise"/>
    <property type="match status" value="1"/>
</dbReference>